<sequence>MVGRYELDREWGDLLRQRDQNLYQETGSVLSKLCNRNLEVRFIRQRRALHFVLICSSLRQKD</sequence>
<dbReference type="Proteomes" id="UP000198211">
    <property type="component" value="Unassembled WGS sequence"/>
</dbReference>
<name>A0A225WLK6_9STRA</name>
<reference evidence="2" key="1">
    <citation type="submission" date="2017-03" db="EMBL/GenBank/DDBJ databases">
        <title>Phytopthora megakarya and P. palmivora, two closely related causual agents of cacao black pod achieved similar genome size and gene model numbers by different mechanisms.</title>
        <authorList>
            <person name="Ali S."/>
            <person name="Shao J."/>
            <person name="Larry D.J."/>
            <person name="Kronmiller B."/>
            <person name="Shen D."/>
            <person name="Strem M.D."/>
            <person name="Melnick R.L."/>
            <person name="Guiltinan M.J."/>
            <person name="Tyler B.M."/>
            <person name="Meinhardt L.W."/>
            <person name="Bailey B.A."/>
        </authorList>
    </citation>
    <scope>NUCLEOTIDE SEQUENCE [LARGE SCALE GENOMIC DNA]</scope>
    <source>
        <strain evidence="2">zdho120</strain>
    </source>
</reference>
<accession>A0A225WLK6</accession>
<dbReference type="EMBL" id="NBNE01000570">
    <property type="protein sequence ID" value="OWZ18561.1"/>
    <property type="molecule type" value="Genomic_DNA"/>
</dbReference>
<evidence type="ECO:0000313" key="2">
    <source>
        <dbReference type="Proteomes" id="UP000198211"/>
    </source>
</evidence>
<keyword evidence="2" id="KW-1185">Reference proteome</keyword>
<protein>
    <submittedName>
        <fullName evidence="1">Uncharacterized protein</fullName>
    </submittedName>
</protein>
<evidence type="ECO:0000313" key="1">
    <source>
        <dbReference type="EMBL" id="OWZ18561.1"/>
    </source>
</evidence>
<comment type="caution">
    <text evidence="1">The sequence shown here is derived from an EMBL/GenBank/DDBJ whole genome shotgun (WGS) entry which is preliminary data.</text>
</comment>
<dbReference type="AlphaFoldDB" id="A0A225WLK6"/>
<gene>
    <name evidence="1" type="ORF">PHMEG_0007318</name>
</gene>
<organism evidence="1 2">
    <name type="scientific">Phytophthora megakarya</name>
    <dbReference type="NCBI Taxonomy" id="4795"/>
    <lineage>
        <taxon>Eukaryota</taxon>
        <taxon>Sar</taxon>
        <taxon>Stramenopiles</taxon>
        <taxon>Oomycota</taxon>
        <taxon>Peronosporomycetes</taxon>
        <taxon>Peronosporales</taxon>
        <taxon>Peronosporaceae</taxon>
        <taxon>Phytophthora</taxon>
    </lineage>
</organism>
<proteinExistence type="predicted"/>